<feature type="compositionally biased region" description="Basic and acidic residues" evidence="2">
    <location>
        <begin position="203"/>
        <end position="218"/>
    </location>
</feature>
<feature type="compositionally biased region" description="Basic and acidic residues" evidence="2">
    <location>
        <begin position="165"/>
        <end position="186"/>
    </location>
</feature>
<gene>
    <name evidence="3" type="ORF">WMY93_010088</name>
</gene>
<evidence type="ECO:0000313" key="3">
    <source>
        <dbReference type="EMBL" id="KAK7918804.1"/>
    </source>
</evidence>
<dbReference type="PANTHER" id="PTHR28567">
    <property type="entry name" value="PROTEIN FAM53A-LIKE ISOFORM X1"/>
    <property type="match status" value="1"/>
</dbReference>
<reference evidence="4" key="1">
    <citation type="submission" date="2024-04" db="EMBL/GenBank/DDBJ databases">
        <title>Salinicola lusitanus LLJ914,a marine bacterium isolated from the Okinawa Trough.</title>
        <authorList>
            <person name="Li J."/>
        </authorList>
    </citation>
    <scope>NUCLEOTIDE SEQUENCE [LARGE SCALE GENOMIC DNA]</scope>
</reference>
<protein>
    <submittedName>
        <fullName evidence="3">Uncharacterized protein</fullName>
    </submittedName>
</protein>
<feature type="compositionally biased region" description="Low complexity" evidence="2">
    <location>
        <begin position="269"/>
        <end position="278"/>
    </location>
</feature>
<feature type="region of interest" description="Disordered" evidence="2">
    <location>
        <begin position="165"/>
        <end position="220"/>
    </location>
</feature>
<name>A0AAW0PGT7_9GOBI</name>
<feature type="region of interest" description="Disordered" evidence="2">
    <location>
        <begin position="269"/>
        <end position="297"/>
    </location>
</feature>
<evidence type="ECO:0000313" key="4">
    <source>
        <dbReference type="Proteomes" id="UP001460270"/>
    </source>
</evidence>
<evidence type="ECO:0000256" key="2">
    <source>
        <dbReference type="SAM" id="MobiDB-lite"/>
    </source>
</evidence>
<accession>A0AAW0PGT7</accession>
<dbReference type="GO" id="GO:0090263">
    <property type="term" value="P:positive regulation of canonical Wnt signaling pathway"/>
    <property type="evidence" value="ECO:0007669"/>
    <property type="project" value="TreeGrafter"/>
</dbReference>
<feature type="compositionally biased region" description="Polar residues" evidence="2">
    <location>
        <begin position="279"/>
        <end position="297"/>
    </location>
</feature>
<evidence type="ECO:0000256" key="1">
    <source>
        <dbReference type="ARBA" id="ARBA00010984"/>
    </source>
</evidence>
<feature type="region of interest" description="Disordered" evidence="2">
    <location>
        <begin position="89"/>
        <end position="146"/>
    </location>
</feature>
<feature type="compositionally biased region" description="Low complexity" evidence="2">
    <location>
        <begin position="90"/>
        <end position="100"/>
    </location>
</feature>
<sequence>MVIIGKKSLDKRNGENVTSKSTSLGPIPAQTMSQGTALFSCGLMEASRWRDAALPCSPVQPKPDFGSGPQPLLQGPQHMLPQRRLHLETTEPSSTAPPTAWSHTELSSTAPHTWKQPPTPQLPTQLHTPTAWSHTEPAPQRRRANASAALCPALMIWDGPRGVHRALDSGRRSPDFSPETERRRGDNSAPALPRSKSQPCVSNEKKTGVKRRRPEESSIRPSLDLAKMTQKLRSFHSLSCPGFPSDDRFHSKHDIFNLKTLPLSKTTKTLTNFTPTKTNSGPKNPAQTLRPSRTAPT</sequence>
<dbReference type="GO" id="GO:0005634">
    <property type="term" value="C:nucleus"/>
    <property type="evidence" value="ECO:0007669"/>
    <property type="project" value="TreeGrafter"/>
</dbReference>
<dbReference type="EMBL" id="JBBPFD010000007">
    <property type="protein sequence ID" value="KAK7918804.1"/>
    <property type="molecule type" value="Genomic_DNA"/>
</dbReference>
<feature type="region of interest" description="Disordered" evidence="2">
    <location>
        <begin position="54"/>
        <end position="75"/>
    </location>
</feature>
<feature type="compositionally biased region" description="Polar residues" evidence="2">
    <location>
        <begin position="15"/>
        <end position="30"/>
    </location>
</feature>
<dbReference type="Proteomes" id="UP001460270">
    <property type="component" value="Unassembled WGS sequence"/>
</dbReference>
<dbReference type="GO" id="GO:0006606">
    <property type="term" value="P:protein import into nucleus"/>
    <property type="evidence" value="ECO:0007669"/>
    <property type="project" value="TreeGrafter"/>
</dbReference>
<organism evidence="3 4">
    <name type="scientific">Mugilogobius chulae</name>
    <name type="common">yellowstripe goby</name>
    <dbReference type="NCBI Taxonomy" id="88201"/>
    <lineage>
        <taxon>Eukaryota</taxon>
        <taxon>Metazoa</taxon>
        <taxon>Chordata</taxon>
        <taxon>Craniata</taxon>
        <taxon>Vertebrata</taxon>
        <taxon>Euteleostomi</taxon>
        <taxon>Actinopterygii</taxon>
        <taxon>Neopterygii</taxon>
        <taxon>Teleostei</taxon>
        <taxon>Neoteleostei</taxon>
        <taxon>Acanthomorphata</taxon>
        <taxon>Gobiaria</taxon>
        <taxon>Gobiiformes</taxon>
        <taxon>Gobioidei</taxon>
        <taxon>Gobiidae</taxon>
        <taxon>Gobionellinae</taxon>
        <taxon>Mugilogobius</taxon>
    </lineage>
</organism>
<comment type="similarity">
    <text evidence="1">Belongs to the FAM53 family.</text>
</comment>
<feature type="region of interest" description="Disordered" evidence="2">
    <location>
        <begin position="1"/>
        <end position="30"/>
    </location>
</feature>
<feature type="compositionally biased region" description="Polar residues" evidence="2">
    <location>
        <begin position="101"/>
        <end position="111"/>
    </location>
</feature>
<proteinExistence type="inferred from homology"/>
<comment type="caution">
    <text evidence="3">The sequence shown here is derived from an EMBL/GenBank/DDBJ whole genome shotgun (WGS) entry which is preliminary data.</text>
</comment>
<keyword evidence="4" id="KW-1185">Reference proteome</keyword>
<dbReference type="InterPro" id="IPR029356">
    <property type="entry name" value="FAM53"/>
</dbReference>
<dbReference type="PANTHER" id="PTHR28567:SF1">
    <property type="entry name" value="PROTEIN FAM53B"/>
    <property type="match status" value="1"/>
</dbReference>
<dbReference type="AlphaFoldDB" id="A0AAW0PGT7"/>
<dbReference type="Pfam" id="PF15242">
    <property type="entry name" value="FAM53"/>
    <property type="match status" value="2"/>
</dbReference>